<keyword evidence="9 12" id="KW-0460">Magnesium</keyword>
<dbReference type="GO" id="GO:0004747">
    <property type="term" value="F:ribokinase activity"/>
    <property type="evidence" value="ECO:0007669"/>
    <property type="project" value="UniProtKB-UniRule"/>
</dbReference>
<comment type="cofactor">
    <cofactor evidence="12">
        <name>Mg(2+)</name>
        <dbReference type="ChEBI" id="CHEBI:18420"/>
    </cofactor>
    <text evidence="12">Requires a divalent cation, most likely magnesium in vivo, as an electrophilic catalyst to aid phosphoryl group transfer. It is the chelate of the metal and the nucleotide that is the actual substrate.</text>
</comment>
<protein>
    <recommendedName>
        <fullName evidence="3 12">Ribokinase</fullName>
        <shortName evidence="12">RK</shortName>
        <ecNumber evidence="2 12">2.7.1.15</ecNumber>
    </recommendedName>
</protein>
<feature type="binding site" evidence="12">
    <location>
        <position position="188"/>
    </location>
    <ligand>
        <name>ATP</name>
        <dbReference type="ChEBI" id="CHEBI:30616"/>
    </ligand>
</feature>
<feature type="binding site" evidence="12">
    <location>
        <position position="289"/>
    </location>
    <ligand>
        <name>K(+)</name>
        <dbReference type="ChEBI" id="CHEBI:29103"/>
    </ligand>
</feature>
<dbReference type="EC" id="2.7.1.15" evidence="2 12"/>
<dbReference type="InterPro" id="IPR011877">
    <property type="entry name" value="Ribokinase"/>
</dbReference>
<dbReference type="InterPro" id="IPR029056">
    <property type="entry name" value="Ribokinase-like"/>
</dbReference>
<keyword evidence="6 12" id="KW-0547">Nucleotide-binding</keyword>
<keyword evidence="15" id="KW-1185">Reference proteome</keyword>
<evidence type="ECO:0000256" key="5">
    <source>
        <dbReference type="ARBA" id="ARBA00022723"/>
    </source>
</evidence>
<dbReference type="AlphaFoldDB" id="A0A5C6EYF5"/>
<comment type="similarity">
    <text evidence="1">Belongs to the carbohydrate kinase pfkB family.</text>
</comment>
<feature type="domain" description="Carbohydrate kinase PfkB" evidence="13">
    <location>
        <begin position="6"/>
        <end position="299"/>
    </location>
</feature>
<dbReference type="Proteomes" id="UP000318288">
    <property type="component" value="Unassembled WGS sequence"/>
</dbReference>
<dbReference type="SUPFAM" id="SSF53613">
    <property type="entry name" value="Ribokinase-like"/>
    <property type="match status" value="1"/>
</dbReference>
<feature type="binding site" evidence="12">
    <location>
        <position position="291"/>
    </location>
    <ligand>
        <name>K(+)</name>
        <dbReference type="ChEBI" id="CHEBI:29103"/>
    </ligand>
</feature>
<evidence type="ECO:0000256" key="9">
    <source>
        <dbReference type="ARBA" id="ARBA00022842"/>
    </source>
</evidence>
<feature type="binding site" evidence="12">
    <location>
        <begin position="224"/>
        <end position="229"/>
    </location>
    <ligand>
        <name>ATP</name>
        <dbReference type="ChEBI" id="CHEBI:30616"/>
    </ligand>
</feature>
<comment type="caution">
    <text evidence="14">The sequence shown here is derived from an EMBL/GenBank/DDBJ whole genome shotgun (WGS) entry which is preliminary data.</text>
</comment>
<dbReference type="InterPro" id="IPR002139">
    <property type="entry name" value="Ribo/fructo_kinase"/>
</dbReference>
<feature type="binding site" evidence="12">
    <location>
        <position position="144"/>
    </location>
    <ligand>
        <name>substrate</name>
    </ligand>
</feature>
<feature type="binding site" evidence="12">
    <location>
        <begin position="43"/>
        <end position="47"/>
    </location>
    <ligand>
        <name>substrate</name>
    </ligand>
</feature>
<feature type="active site" description="Proton acceptor" evidence="12">
    <location>
        <position position="256"/>
    </location>
</feature>
<organism evidence="14 15">
    <name type="scientific">Rubripirellula tenax</name>
    <dbReference type="NCBI Taxonomy" id="2528015"/>
    <lineage>
        <taxon>Bacteria</taxon>
        <taxon>Pseudomonadati</taxon>
        <taxon>Planctomycetota</taxon>
        <taxon>Planctomycetia</taxon>
        <taxon>Pirellulales</taxon>
        <taxon>Pirellulaceae</taxon>
        <taxon>Rubripirellula</taxon>
    </lineage>
</organism>
<dbReference type="PANTHER" id="PTHR10584:SF166">
    <property type="entry name" value="RIBOKINASE"/>
    <property type="match status" value="1"/>
</dbReference>
<dbReference type="InterPro" id="IPR011611">
    <property type="entry name" value="PfkB_dom"/>
</dbReference>
<dbReference type="InterPro" id="IPR002173">
    <property type="entry name" value="Carboh/pur_kinase_PfkB_CS"/>
</dbReference>
<evidence type="ECO:0000256" key="1">
    <source>
        <dbReference type="ARBA" id="ARBA00005380"/>
    </source>
</evidence>
<evidence type="ECO:0000256" key="2">
    <source>
        <dbReference type="ARBA" id="ARBA00012035"/>
    </source>
</evidence>
<dbReference type="RefSeq" id="WP_146458851.1">
    <property type="nucleotide sequence ID" value="NZ_SJPW01000004.1"/>
</dbReference>
<dbReference type="GO" id="GO:0019303">
    <property type="term" value="P:D-ribose catabolic process"/>
    <property type="evidence" value="ECO:0007669"/>
    <property type="project" value="UniProtKB-UniRule"/>
</dbReference>
<comment type="catalytic activity">
    <reaction evidence="12">
        <text>D-ribose + ATP = D-ribose 5-phosphate + ADP + H(+)</text>
        <dbReference type="Rhea" id="RHEA:13697"/>
        <dbReference type="ChEBI" id="CHEBI:15378"/>
        <dbReference type="ChEBI" id="CHEBI:30616"/>
        <dbReference type="ChEBI" id="CHEBI:47013"/>
        <dbReference type="ChEBI" id="CHEBI:78346"/>
        <dbReference type="ChEBI" id="CHEBI:456216"/>
        <dbReference type="EC" id="2.7.1.15"/>
    </reaction>
</comment>
<evidence type="ECO:0000256" key="6">
    <source>
        <dbReference type="ARBA" id="ARBA00022741"/>
    </source>
</evidence>
<feature type="binding site" evidence="12">
    <location>
        <position position="250"/>
    </location>
    <ligand>
        <name>K(+)</name>
        <dbReference type="ChEBI" id="CHEBI:29103"/>
    </ligand>
</feature>
<evidence type="ECO:0000256" key="12">
    <source>
        <dbReference type="HAMAP-Rule" id="MF_01987"/>
    </source>
</evidence>
<accession>A0A5C6EYF5</accession>
<feature type="binding site" evidence="12">
    <location>
        <begin position="255"/>
        <end position="256"/>
    </location>
    <ligand>
        <name>ATP</name>
        <dbReference type="ChEBI" id="CHEBI:30616"/>
    </ligand>
</feature>
<evidence type="ECO:0000256" key="7">
    <source>
        <dbReference type="ARBA" id="ARBA00022777"/>
    </source>
</evidence>
<comment type="subunit">
    <text evidence="12">Homodimer.</text>
</comment>
<sequence precursor="true">MNTRAAKIVVLGSINMDLVIRCKHLSRPGETIIARSSDEVPGGKGANQAVAAARAGGDVTMIGRIGDDAFSNRLMDNLIREKVSVDTVIRTPETASGLAVVAVDDVGENSIMVVPGANAMLSVNDVHMFADQIGTADVMMVQLEVPHSTVLAAIEVARRAGVRVALDPAPMPACLGDGFLTVDVVCPNQTEAESIVGHAIETVEDAKRATAAMHRRGARNVILTLGGRGAVVSDGADFQWIDATPVTVVDTTAAGDAFAGALAVRLAEDADVFTAARFASVAGAIAATRLGAQPGLPTRPEIENLLNPQML</sequence>
<keyword evidence="8 12" id="KW-0067">ATP-binding</keyword>
<evidence type="ECO:0000313" key="15">
    <source>
        <dbReference type="Proteomes" id="UP000318288"/>
    </source>
</evidence>
<proteinExistence type="inferred from homology"/>
<dbReference type="PANTHER" id="PTHR10584">
    <property type="entry name" value="SUGAR KINASE"/>
    <property type="match status" value="1"/>
</dbReference>
<comment type="pathway">
    <text evidence="12">Carbohydrate metabolism; D-ribose degradation; D-ribose 5-phosphate from beta-D-ribopyranose: step 2/2.</text>
</comment>
<evidence type="ECO:0000259" key="13">
    <source>
        <dbReference type="Pfam" id="PF00294"/>
    </source>
</evidence>
<keyword evidence="4 12" id="KW-0808">Transferase</keyword>
<evidence type="ECO:0000256" key="8">
    <source>
        <dbReference type="ARBA" id="ARBA00022840"/>
    </source>
</evidence>
<keyword evidence="7 12" id="KW-0418">Kinase</keyword>
<dbReference type="GO" id="GO:0005829">
    <property type="term" value="C:cytosol"/>
    <property type="evidence" value="ECO:0007669"/>
    <property type="project" value="TreeGrafter"/>
</dbReference>
<dbReference type="Pfam" id="PF00294">
    <property type="entry name" value="PfkB"/>
    <property type="match status" value="1"/>
</dbReference>
<dbReference type="GO" id="GO:0046872">
    <property type="term" value="F:metal ion binding"/>
    <property type="evidence" value="ECO:0007669"/>
    <property type="project" value="UniProtKB-KW"/>
</dbReference>
<evidence type="ECO:0000256" key="3">
    <source>
        <dbReference type="ARBA" id="ARBA00016943"/>
    </source>
</evidence>
<keyword evidence="5 12" id="KW-0479">Metal-binding</keyword>
<reference evidence="14 15" key="1">
    <citation type="submission" date="2019-02" db="EMBL/GenBank/DDBJ databases">
        <title>Deep-cultivation of Planctomycetes and their phenomic and genomic characterization uncovers novel biology.</title>
        <authorList>
            <person name="Wiegand S."/>
            <person name="Jogler M."/>
            <person name="Boedeker C."/>
            <person name="Pinto D."/>
            <person name="Vollmers J."/>
            <person name="Rivas-Marin E."/>
            <person name="Kohn T."/>
            <person name="Peeters S.H."/>
            <person name="Heuer A."/>
            <person name="Rast P."/>
            <person name="Oberbeckmann S."/>
            <person name="Bunk B."/>
            <person name="Jeske O."/>
            <person name="Meyerdierks A."/>
            <person name="Storesund J.E."/>
            <person name="Kallscheuer N."/>
            <person name="Luecker S."/>
            <person name="Lage O.M."/>
            <person name="Pohl T."/>
            <person name="Merkel B.J."/>
            <person name="Hornburger P."/>
            <person name="Mueller R.-W."/>
            <person name="Bruemmer F."/>
            <person name="Labrenz M."/>
            <person name="Spormann A.M."/>
            <person name="Op Den Camp H."/>
            <person name="Overmann J."/>
            <person name="Amann R."/>
            <person name="Jetten M.S.M."/>
            <person name="Mascher T."/>
            <person name="Medema M.H."/>
            <person name="Devos D.P."/>
            <person name="Kaster A.-K."/>
            <person name="Ovreas L."/>
            <person name="Rohde M."/>
            <person name="Galperin M.Y."/>
            <person name="Jogler C."/>
        </authorList>
    </citation>
    <scope>NUCLEOTIDE SEQUENCE [LARGE SCALE GENOMIC DNA]</scope>
    <source>
        <strain evidence="14 15">Poly51</strain>
    </source>
</reference>
<keyword evidence="11 12" id="KW-0119">Carbohydrate metabolism</keyword>
<dbReference type="HAMAP" id="MF_01987">
    <property type="entry name" value="Ribokinase"/>
    <property type="match status" value="1"/>
</dbReference>
<name>A0A5C6EYF5_9BACT</name>
<dbReference type="PRINTS" id="PR00990">
    <property type="entry name" value="RIBOKINASE"/>
</dbReference>
<dbReference type="OrthoDB" id="9775849at2"/>
<feature type="binding site" evidence="12">
    <location>
        <position position="286"/>
    </location>
    <ligand>
        <name>K(+)</name>
        <dbReference type="ChEBI" id="CHEBI:29103"/>
    </ligand>
</feature>
<comment type="similarity">
    <text evidence="12">Belongs to the carbohydrate kinase PfkB family. Ribokinase subfamily.</text>
</comment>
<dbReference type="NCBIfam" id="TIGR02152">
    <property type="entry name" value="D_ribokin_bact"/>
    <property type="match status" value="1"/>
</dbReference>
<feature type="binding site" evidence="12">
    <location>
        <begin position="15"/>
        <end position="17"/>
    </location>
    <ligand>
        <name>substrate</name>
    </ligand>
</feature>
<evidence type="ECO:0000256" key="11">
    <source>
        <dbReference type="ARBA" id="ARBA00023277"/>
    </source>
</evidence>
<evidence type="ECO:0000256" key="4">
    <source>
        <dbReference type="ARBA" id="ARBA00022679"/>
    </source>
</evidence>
<dbReference type="GO" id="GO:0005524">
    <property type="term" value="F:ATP binding"/>
    <property type="evidence" value="ECO:0007669"/>
    <property type="project" value="UniProtKB-UniRule"/>
</dbReference>
<comment type="caution">
    <text evidence="12">Lacks conserved residue(s) required for the propagation of feature annotation.</text>
</comment>
<dbReference type="Gene3D" id="3.40.1190.20">
    <property type="match status" value="1"/>
</dbReference>
<gene>
    <name evidence="12 14" type="primary">rbsK</name>
    <name evidence="14" type="ORF">Poly51_33920</name>
</gene>
<dbReference type="EMBL" id="SJPW01000004">
    <property type="protein sequence ID" value="TWU54673.1"/>
    <property type="molecule type" value="Genomic_DNA"/>
</dbReference>
<feature type="binding site" evidence="12">
    <location>
        <position position="252"/>
    </location>
    <ligand>
        <name>K(+)</name>
        <dbReference type="ChEBI" id="CHEBI:29103"/>
    </ligand>
</feature>
<dbReference type="UniPathway" id="UPA00916">
    <property type="reaction ID" value="UER00889"/>
</dbReference>
<feature type="binding site" evidence="12">
    <location>
        <position position="256"/>
    </location>
    <ligand>
        <name>substrate</name>
    </ligand>
</feature>
<comment type="subcellular location">
    <subcellularLocation>
        <location evidence="12">Cytoplasm</location>
    </subcellularLocation>
</comment>
<comment type="function">
    <text evidence="12">Catalyzes the phosphorylation of ribose at O-5 in a reaction requiring ATP and magnesium. The resulting D-ribose-5-phosphate can then be used either for sythesis of nucleotides, histidine, and tryptophan, or as a component of the pentose phosphate pathway.</text>
</comment>
<dbReference type="PROSITE" id="PS00584">
    <property type="entry name" value="PFKB_KINASES_2"/>
    <property type="match status" value="1"/>
</dbReference>
<comment type="activity regulation">
    <text evidence="12">Activated by a monovalent cation that binds near, but not in, the active site. The most likely occupant of the site in vivo is potassium. Ion binding induces a conformational change that may alter substrate affinity.</text>
</comment>
<evidence type="ECO:0000256" key="10">
    <source>
        <dbReference type="ARBA" id="ARBA00022958"/>
    </source>
</evidence>
<dbReference type="CDD" id="cd01174">
    <property type="entry name" value="ribokinase"/>
    <property type="match status" value="1"/>
</dbReference>
<evidence type="ECO:0000313" key="14">
    <source>
        <dbReference type="EMBL" id="TWU54673.1"/>
    </source>
</evidence>
<keyword evidence="12" id="KW-0963">Cytoplasm</keyword>
<keyword evidence="10 12" id="KW-0630">Potassium</keyword>